<dbReference type="Pfam" id="PF01850">
    <property type="entry name" value="PIN"/>
    <property type="match status" value="1"/>
</dbReference>
<accession>D1BU01</accession>
<feature type="binding site" evidence="6">
    <location>
        <position position="7"/>
    </location>
    <ligand>
        <name>Mg(2+)</name>
        <dbReference type="ChEBI" id="CHEBI:18420"/>
    </ligand>
</feature>
<evidence type="ECO:0000256" key="2">
    <source>
        <dbReference type="ARBA" id="ARBA00022722"/>
    </source>
</evidence>
<dbReference type="STRING" id="446471.Xcel_0124"/>
<gene>
    <name evidence="6" type="primary">vapC</name>
    <name evidence="8" type="ordered locus">Xcel_0124</name>
</gene>
<keyword evidence="5 6" id="KW-0460">Magnesium</keyword>
<dbReference type="Proteomes" id="UP000002255">
    <property type="component" value="Chromosome"/>
</dbReference>
<dbReference type="RefSeq" id="WP_012876910.1">
    <property type="nucleotide sequence ID" value="NC_013530.1"/>
</dbReference>
<evidence type="ECO:0000256" key="4">
    <source>
        <dbReference type="ARBA" id="ARBA00022801"/>
    </source>
</evidence>
<keyword evidence="2 6" id="KW-0540">Nuclease</keyword>
<evidence type="ECO:0000256" key="5">
    <source>
        <dbReference type="ARBA" id="ARBA00022842"/>
    </source>
</evidence>
<dbReference type="OrthoDB" id="196567at2"/>
<sequence length="141" mass="15587">MRTDLPDVNVLIALHFEDHVHHVPAMSWLRKGGQFATTALTEAGFVRVSMNPAIVGEPFSGVEALEALRRLRGHTRATFWADDTSLATSPFADRVLSGHKQTTDLHLLNLAASRDGVLVTFDSKLGAPLRQAERRHLDVLR</sequence>
<dbReference type="EC" id="3.1.-.-" evidence="6"/>
<dbReference type="eggNOG" id="COG1848">
    <property type="taxonomic scope" value="Bacteria"/>
</dbReference>
<evidence type="ECO:0000256" key="1">
    <source>
        <dbReference type="ARBA" id="ARBA00022649"/>
    </source>
</evidence>
<dbReference type="InterPro" id="IPR029060">
    <property type="entry name" value="PIN-like_dom_sf"/>
</dbReference>
<evidence type="ECO:0000259" key="7">
    <source>
        <dbReference type="Pfam" id="PF01850"/>
    </source>
</evidence>
<dbReference type="NCBIfam" id="TIGR00028">
    <property type="entry name" value="Mtu_PIN_fam"/>
    <property type="match status" value="1"/>
</dbReference>
<dbReference type="GO" id="GO:0045926">
    <property type="term" value="P:negative regulation of growth"/>
    <property type="evidence" value="ECO:0007669"/>
    <property type="project" value="UniProtKB-ARBA"/>
</dbReference>
<dbReference type="GO" id="GO:0004540">
    <property type="term" value="F:RNA nuclease activity"/>
    <property type="evidence" value="ECO:0007669"/>
    <property type="project" value="InterPro"/>
</dbReference>
<comment type="cofactor">
    <cofactor evidence="6">
        <name>Mg(2+)</name>
        <dbReference type="ChEBI" id="CHEBI:18420"/>
    </cofactor>
</comment>
<feature type="binding site" evidence="6">
    <location>
        <position position="104"/>
    </location>
    <ligand>
        <name>Mg(2+)</name>
        <dbReference type="ChEBI" id="CHEBI:18420"/>
    </ligand>
</feature>
<comment type="similarity">
    <text evidence="6">Belongs to the PINc/VapC protein family.</text>
</comment>
<dbReference type="KEGG" id="xce:Xcel_0124"/>
<keyword evidence="9" id="KW-1185">Reference proteome</keyword>
<dbReference type="InterPro" id="IPR006226">
    <property type="entry name" value="Mtu_PIN"/>
</dbReference>
<dbReference type="GO" id="GO:0016788">
    <property type="term" value="F:hydrolase activity, acting on ester bonds"/>
    <property type="evidence" value="ECO:0007669"/>
    <property type="project" value="InterPro"/>
</dbReference>
<dbReference type="HAMAP" id="MF_00265">
    <property type="entry name" value="VapC_Nob1"/>
    <property type="match status" value="1"/>
</dbReference>
<evidence type="ECO:0000313" key="9">
    <source>
        <dbReference type="Proteomes" id="UP000002255"/>
    </source>
</evidence>
<proteinExistence type="inferred from homology"/>
<reference evidence="9" key="1">
    <citation type="submission" date="2009-11" db="EMBL/GenBank/DDBJ databases">
        <title>The complete chromosome of Xylanimonas cellulosilytica DSM 15894.</title>
        <authorList>
            <consortium name="US DOE Joint Genome Institute (JGI-PGF)"/>
            <person name="Lucas S."/>
            <person name="Copeland A."/>
            <person name="Lapidus A."/>
            <person name="Glavina del Rio T."/>
            <person name="Dalin E."/>
            <person name="Tice H."/>
            <person name="Bruce D."/>
            <person name="Goodwin L."/>
            <person name="Pitluck S."/>
            <person name="Kyrpides N."/>
            <person name="Mavromatis K."/>
            <person name="Ivanova N."/>
            <person name="Mikhailova N."/>
            <person name="Foster B."/>
            <person name="Clum A."/>
            <person name="Brettin T."/>
            <person name="Detter J.C."/>
            <person name="Han C."/>
            <person name="Larimer F."/>
            <person name="Land M."/>
            <person name="Hauser L."/>
            <person name="Markowitz V."/>
            <person name="Cheng J.F."/>
            <person name="Hugenholtz P."/>
            <person name="Woyke T."/>
            <person name="Wu D."/>
            <person name="Gehrich-Schroeter G."/>
            <person name="Schneider S."/>
            <person name="Pukall S.R."/>
            <person name="Klenk H.P."/>
            <person name="Eisen J.A."/>
        </authorList>
    </citation>
    <scope>NUCLEOTIDE SEQUENCE [LARGE SCALE GENOMIC DNA]</scope>
    <source>
        <strain evidence="9">DSM 15894 / CECT 5975 / LMG 20990 / XIL07</strain>
    </source>
</reference>
<keyword evidence="1 6" id="KW-1277">Toxin-antitoxin system</keyword>
<dbReference type="InterPro" id="IPR022907">
    <property type="entry name" value="VapC_family"/>
</dbReference>
<evidence type="ECO:0000313" key="8">
    <source>
        <dbReference type="EMBL" id="ACZ29165.1"/>
    </source>
</evidence>
<reference evidence="8 9" key="2">
    <citation type="journal article" date="2010" name="Stand. Genomic Sci.">
        <title>Complete genome sequence of Xylanimonas cellulosilytica type strain (XIL07).</title>
        <authorList>
            <person name="Foster B."/>
            <person name="Pukall R."/>
            <person name="Abt B."/>
            <person name="Nolan M."/>
            <person name="Glavina Del Rio T."/>
            <person name="Chen F."/>
            <person name="Lucas S."/>
            <person name="Tice H."/>
            <person name="Pitluck S."/>
            <person name="Cheng J.-F."/>
            <person name="Chertkov O."/>
            <person name="Brettin T."/>
            <person name="Han C."/>
            <person name="Detter J.C."/>
            <person name="Bruce D."/>
            <person name="Goodwin L."/>
            <person name="Ivanova N."/>
            <person name="Mavromatis K."/>
            <person name="Pati A."/>
            <person name="Mikhailova N."/>
            <person name="Chen A."/>
            <person name="Palaniappan K."/>
            <person name="Land M."/>
            <person name="Hauser L."/>
            <person name="Chang Y.-J."/>
            <person name="Jeffries C.D."/>
            <person name="Chain P."/>
            <person name="Rohde M."/>
            <person name="Goeker M."/>
            <person name="Bristow J."/>
            <person name="Eisen J.A."/>
            <person name="Markowitz V."/>
            <person name="Hugenholtz P."/>
            <person name="Kyrpides N.C."/>
            <person name="Klenk H.-P."/>
            <person name="Lapidus A."/>
        </authorList>
    </citation>
    <scope>NUCLEOTIDE SEQUENCE [LARGE SCALE GENOMIC DNA]</scope>
    <source>
        <strain evidence="9">DSM 15894 / CECT 5975 / LMG 20990 / XIL07</strain>
    </source>
</reference>
<evidence type="ECO:0000256" key="3">
    <source>
        <dbReference type="ARBA" id="ARBA00022723"/>
    </source>
</evidence>
<dbReference type="GO" id="GO:0090729">
    <property type="term" value="F:toxin activity"/>
    <property type="evidence" value="ECO:0007669"/>
    <property type="project" value="UniProtKB-KW"/>
</dbReference>
<keyword evidence="4 6" id="KW-0378">Hydrolase</keyword>
<dbReference type="InterPro" id="IPR002716">
    <property type="entry name" value="PIN_dom"/>
</dbReference>
<comment type="function">
    <text evidence="6">Toxic component of a toxin-antitoxin (TA) system. An RNase.</text>
</comment>
<dbReference type="HOGENOM" id="CLU_145365_0_0_11"/>
<evidence type="ECO:0000256" key="6">
    <source>
        <dbReference type="HAMAP-Rule" id="MF_00265"/>
    </source>
</evidence>
<dbReference type="AlphaFoldDB" id="D1BU01"/>
<organism evidence="8 9">
    <name type="scientific">Xylanimonas cellulosilytica (strain DSM 15894 / JCM 12276 / CECT 5975 / KCTC 9989 / LMG 20990 / NBRC 107835 / XIL07)</name>
    <dbReference type="NCBI Taxonomy" id="446471"/>
    <lineage>
        <taxon>Bacteria</taxon>
        <taxon>Bacillati</taxon>
        <taxon>Actinomycetota</taxon>
        <taxon>Actinomycetes</taxon>
        <taxon>Micrococcales</taxon>
        <taxon>Promicromonosporaceae</taxon>
        <taxon>Xylanimonas</taxon>
    </lineage>
</organism>
<dbReference type="GO" id="GO:0000287">
    <property type="term" value="F:magnesium ion binding"/>
    <property type="evidence" value="ECO:0007669"/>
    <property type="project" value="UniProtKB-UniRule"/>
</dbReference>
<dbReference type="EMBL" id="CP001821">
    <property type="protein sequence ID" value="ACZ29165.1"/>
    <property type="molecule type" value="Genomic_DNA"/>
</dbReference>
<name>D1BU01_XYLCX</name>
<protein>
    <recommendedName>
        <fullName evidence="6">Ribonuclease VapC</fullName>
        <shortName evidence="6">RNase VapC</shortName>
        <ecNumber evidence="6">3.1.-.-</ecNumber>
    </recommendedName>
    <alternativeName>
        <fullName evidence="6">Toxin VapC</fullName>
    </alternativeName>
</protein>
<feature type="domain" description="PIN" evidence="7">
    <location>
        <begin position="6"/>
        <end position="125"/>
    </location>
</feature>
<keyword evidence="6" id="KW-0800">Toxin</keyword>
<dbReference type="SUPFAM" id="SSF88723">
    <property type="entry name" value="PIN domain-like"/>
    <property type="match status" value="1"/>
</dbReference>
<keyword evidence="3 6" id="KW-0479">Metal-binding</keyword>